<evidence type="ECO:0000256" key="1">
    <source>
        <dbReference type="ARBA" id="ARBA00007261"/>
    </source>
</evidence>
<feature type="domain" description="Peptidase M16 C-terminal" evidence="3">
    <location>
        <begin position="169"/>
        <end position="359"/>
    </location>
</feature>
<dbReference type="InterPro" id="IPR007863">
    <property type="entry name" value="Peptidase_M16_C"/>
</dbReference>
<keyword evidence="6" id="KW-1185">Reference proteome</keyword>
<dbReference type="InterPro" id="IPR050361">
    <property type="entry name" value="MPP/UQCRC_Complex"/>
</dbReference>
<reference evidence="5" key="1">
    <citation type="journal article" date="2015" name="Genome Announc.">
        <title>Draft Genome Sequences of Anaerolinea thermolimosa IMO-1, Bellilinea caldifistulae GOMI-1, Leptolinea tardivitalis YMTK-2, Levilinea saccharolytica KIBI-1, Longilinea arvoryzae KOME-1, Previously Described as Members of the Class Anaerolineae (Chloroflexi).</title>
        <authorList>
            <person name="Matsuura N."/>
            <person name="Tourlousse M.D."/>
            <person name="Ohashi A."/>
            <person name="Hugenholtz P."/>
            <person name="Sekiguchi Y."/>
        </authorList>
    </citation>
    <scope>NUCLEOTIDE SEQUENCE</scope>
    <source>
        <strain evidence="5">IMO-1</strain>
    </source>
</reference>
<comment type="similarity">
    <text evidence="1">Belongs to the peptidase M16 family.</text>
</comment>
<evidence type="ECO:0000259" key="2">
    <source>
        <dbReference type="Pfam" id="PF00675"/>
    </source>
</evidence>
<dbReference type="PANTHER" id="PTHR11851">
    <property type="entry name" value="METALLOPROTEASE"/>
    <property type="match status" value="1"/>
</dbReference>
<dbReference type="InterPro" id="IPR011765">
    <property type="entry name" value="Pept_M16_N"/>
</dbReference>
<accession>A0A7U9KMT5</accession>
<evidence type="ECO:0000313" key="6">
    <source>
        <dbReference type="Proteomes" id="UP000253922"/>
    </source>
</evidence>
<dbReference type="SUPFAM" id="SSF63411">
    <property type="entry name" value="LuxS/MPP-like metallohydrolase"/>
    <property type="match status" value="2"/>
</dbReference>
<reference evidence="6" key="2">
    <citation type="submission" date="2015-07" db="EMBL/GenBank/DDBJ databases">
        <title>Draft Genome Sequences of Anaerolinea thermolimosa IMO-1, Bellilinea caldifistulae GOMI-1, Leptolinea tardivitalis YMTK-2, Levilinea saccharolytica KIBI-1,Longilinea arvoryzae KOME-1, Previously Described as Members of the Anaerolineaceae (Chloroflexi).</title>
        <authorList>
            <person name="Sekiguchi Y."/>
            <person name="Ohashi A."/>
            <person name="Matsuura N."/>
            <person name="Tourlousse M.D."/>
        </authorList>
    </citation>
    <scope>NUCLEOTIDE SEQUENCE [LARGE SCALE GENOMIC DNA]</scope>
    <source>
        <strain evidence="6">IMO-1</strain>
    </source>
</reference>
<name>A0A7U9KMT5_9CHLR</name>
<dbReference type="AlphaFoldDB" id="A0A7U9KMT5"/>
<dbReference type="Pfam" id="PF00675">
    <property type="entry name" value="Peptidase_M16"/>
    <property type="match status" value="1"/>
</dbReference>
<dbReference type="Pfam" id="PF05193">
    <property type="entry name" value="Peptidase_M16_C"/>
    <property type="match status" value="1"/>
</dbReference>
<dbReference type="Proteomes" id="UP000253922">
    <property type="component" value="Unassembled WGS sequence"/>
</dbReference>
<dbReference type="InterPro" id="IPR011249">
    <property type="entry name" value="Metalloenz_LuxS/M16"/>
</dbReference>
<evidence type="ECO:0000313" key="5">
    <source>
        <dbReference type="EMBL" id="GAP08739.1"/>
    </source>
</evidence>
<proteinExistence type="inferred from homology"/>
<dbReference type="EMBL" id="DF967968">
    <property type="protein sequence ID" value="GAP08720.1"/>
    <property type="molecule type" value="Genomic_DNA"/>
</dbReference>
<gene>
    <name evidence="4" type="ORF">ATHL_03628</name>
    <name evidence="5" type="ORF">ATHL_03647</name>
</gene>
<dbReference type="GO" id="GO:0046872">
    <property type="term" value="F:metal ion binding"/>
    <property type="evidence" value="ECO:0007669"/>
    <property type="project" value="InterPro"/>
</dbReference>
<evidence type="ECO:0000313" key="4">
    <source>
        <dbReference type="EMBL" id="GAP08720.1"/>
    </source>
</evidence>
<evidence type="ECO:0000259" key="3">
    <source>
        <dbReference type="Pfam" id="PF05193"/>
    </source>
</evidence>
<organism evidence="5 6">
    <name type="scientific">Anaerolinea thermolimosa</name>
    <dbReference type="NCBI Taxonomy" id="229919"/>
    <lineage>
        <taxon>Bacteria</taxon>
        <taxon>Bacillati</taxon>
        <taxon>Chloroflexota</taxon>
        <taxon>Anaerolineae</taxon>
        <taxon>Anaerolineales</taxon>
        <taxon>Anaerolineaceae</taxon>
        <taxon>Anaerolinea</taxon>
    </lineage>
</organism>
<dbReference type="EMBL" id="DF967968">
    <property type="protein sequence ID" value="GAP08739.1"/>
    <property type="molecule type" value="Genomic_DNA"/>
</dbReference>
<protein>
    <submittedName>
        <fullName evidence="5">Predicted Zn-dependent peptidases</fullName>
    </submittedName>
</protein>
<dbReference type="OrthoDB" id="9811314at2"/>
<feature type="domain" description="Peptidase M16 N-terminal" evidence="2">
    <location>
        <begin position="17"/>
        <end position="162"/>
    </location>
</feature>
<sequence length="435" mass="49013">MSDPTLKVQLSNGLTVHLKEIHTAPLISHWIWYRVGSRDEPAGLTGVSHWVEHMQFKGTPRYPATVLDRAISREGGMWNAFTYLDWTTYFETLPADKISLALELEADRMVNSLFDPEEVESERTVILAEREGHENEPLFRLGEAVQTASFRVHPYRHEIIGDKEDLRRMTRDDLYRHYRTYYNPNNALIAMAGDFEAEAMLQRLQELYAPLSAVPLPERVAAACVEPPPQGEQQLEVTGPGQTTYIQISYRSPAAAHPDFATFTIIDSLLTGPSSLNMFGGGGISNKTSRLYRALVDRELAVSVGGSLQATLDPFLYDTIITVHPQRTPQETLAAYDAQIRRLQEEWVSSDEIARAIKQARALFAYGSENITNQAFWLGYAEMFASYDWFTGYLENLSRVTPDEIMRVAQTAFLAQNRVVGVYLPDRSDGGGKEP</sequence>
<dbReference type="PANTHER" id="PTHR11851:SF49">
    <property type="entry name" value="MITOCHONDRIAL-PROCESSING PEPTIDASE SUBUNIT ALPHA"/>
    <property type="match status" value="1"/>
</dbReference>
<dbReference type="Gene3D" id="3.30.830.10">
    <property type="entry name" value="Metalloenzyme, LuxS/M16 peptidase-like"/>
    <property type="match status" value="2"/>
</dbReference>
<dbReference type="RefSeq" id="WP_062196526.1">
    <property type="nucleotide sequence ID" value="NZ_DF967968.1"/>
</dbReference>